<feature type="region of interest" description="Disordered" evidence="1">
    <location>
        <begin position="68"/>
        <end position="89"/>
    </location>
</feature>
<evidence type="ECO:0000313" key="3">
    <source>
        <dbReference type="Proteomes" id="UP000028837"/>
    </source>
</evidence>
<protein>
    <submittedName>
        <fullName evidence="2">Uncharacterized protein</fullName>
    </submittedName>
</protein>
<organism evidence="2 3">
    <name type="scientific">Toxoplasma gondii GAB2-2007-GAL-DOM2</name>
    <dbReference type="NCBI Taxonomy" id="1130820"/>
    <lineage>
        <taxon>Eukaryota</taxon>
        <taxon>Sar</taxon>
        <taxon>Alveolata</taxon>
        <taxon>Apicomplexa</taxon>
        <taxon>Conoidasida</taxon>
        <taxon>Coccidia</taxon>
        <taxon>Eucoccidiorida</taxon>
        <taxon>Eimeriorina</taxon>
        <taxon>Sarcocystidae</taxon>
        <taxon>Toxoplasma</taxon>
    </lineage>
</organism>
<accession>A0A086JYH7</accession>
<comment type="caution">
    <text evidence="2">The sequence shown here is derived from an EMBL/GenBank/DDBJ whole genome shotgun (WGS) entry which is preliminary data.</text>
</comment>
<evidence type="ECO:0000256" key="1">
    <source>
        <dbReference type="SAM" id="MobiDB-lite"/>
    </source>
</evidence>
<reference evidence="2 3" key="1">
    <citation type="submission" date="2014-02" db="EMBL/GenBank/DDBJ databases">
        <authorList>
            <person name="Sibley D."/>
            <person name="Venepally P."/>
            <person name="Karamycheva S."/>
            <person name="Hadjithomas M."/>
            <person name="Khan A."/>
            <person name="Brunk B."/>
            <person name="Roos D."/>
            <person name="Caler E."/>
            <person name="Lorenzi H."/>
        </authorList>
    </citation>
    <scope>NUCLEOTIDE SEQUENCE [LARGE SCALE GENOMIC DNA]</scope>
    <source>
        <strain evidence="2 3">GAB2-2007-GAL-DOM2</strain>
    </source>
</reference>
<proteinExistence type="predicted"/>
<dbReference type="Proteomes" id="UP000028837">
    <property type="component" value="Unassembled WGS sequence"/>
</dbReference>
<feature type="compositionally biased region" description="Polar residues" evidence="1">
    <location>
        <begin position="72"/>
        <end position="82"/>
    </location>
</feature>
<sequence>MRRQVLSELARLCEHEWPEINDTVLLSCPGNAGSGSSPRCRHRSDPKSSRPATTAIVPHHVDVRWQTRKLHASQSQAAQTSPLHGPPMKPYGQGLVLLAQSF</sequence>
<dbReference type="VEuPathDB" id="ToxoDB:TGDOM2_399970"/>
<dbReference type="AlphaFoldDB" id="A0A086JYH7"/>
<dbReference type="EMBL" id="AHZU02001038">
    <property type="protein sequence ID" value="KFG37195.1"/>
    <property type="molecule type" value="Genomic_DNA"/>
</dbReference>
<gene>
    <name evidence="2" type="ORF">TGDOM2_399970</name>
</gene>
<name>A0A086JYH7_TOXGO</name>
<feature type="region of interest" description="Disordered" evidence="1">
    <location>
        <begin position="31"/>
        <end position="54"/>
    </location>
</feature>
<evidence type="ECO:0000313" key="2">
    <source>
        <dbReference type="EMBL" id="KFG37195.1"/>
    </source>
</evidence>